<sequence length="106" mass="12220">MEALEKIIAREGSADTLEPQVYFYSLGIKYGSYPRLRTNFKLFAVASLGKENEISSIQFEGVMRCLHNKKCVPRSMNAHQRPREVILRIRVVRVCPGQHERWPSVS</sequence>
<dbReference type="EMBL" id="OV725077">
    <property type="protein sequence ID" value="CAH1390723.1"/>
    <property type="molecule type" value="Genomic_DNA"/>
</dbReference>
<dbReference type="Proteomes" id="UP001152798">
    <property type="component" value="Chromosome 1"/>
</dbReference>
<organism evidence="1 2">
    <name type="scientific">Nezara viridula</name>
    <name type="common">Southern green stink bug</name>
    <name type="synonym">Cimex viridulus</name>
    <dbReference type="NCBI Taxonomy" id="85310"/>
    <lineage>
        <taxon>Eukaryota</taxon>
        <taxon>Metazoa</taxon>
        <taxon>Ecdysozoa</taxon>
        <taxon>Arthropoda</taxon>
        <taxon>Hexapoda</taxon>
        <taxon>Insecta</taxon>
        <taxon>Pterygota</taxon>
        <taxon>Neoptera</taxon>
        <taxon>Paraneoptera</taxon>
        <taxon>Hemiptera</taxon>
        <taxon>Heteroptera</taxon>
        <taxon>Panheteroptera</taxon>
        <taxon>Pentatomomorpha</taxon>
        <taxon>Pentatomoidea</taxon>
        <taxon>Pentatomidae</taxon>
        <taxon>Pentatominae</taxon>
        <taxon>Nezara</taxon>
    </lineage>
</organism>
<keyword evidence="2" id="KW-1185">Reference proteome</keyword>
<name>A0A9P0E5W7_NEZVI</name>
<dbReference type="AlphaFoldDB" id="A0A9P0E5W7"/>
<proteinExistence type="predicted"/>
<accession>A0A9P0E5W7</accession>
<reference evidence="1" key="1">
    <citation type="submission" date="2022-01" db="EMBL/GenBank/DDBJ databases">
        <authorList>
            <person name="King R."/>
        </authorList>
    </citation>
    <scope>NUCLEOTIDE SEQUENCE</scope>
</reference>
<gene>
    <name evidence="1" type="ORF">NEZAVI_LOCUS1877</name>
</gene>
<protein>
    <submittedName>
        <fullName evidence="1">Uncharacterized protein</fullName>
    </submittedName>
</protein>
<evidence type="ECO:0000313" key="2">
    <source>
        <dbReference type="Proteomes" id="UP001152798"/>
    </source>
</evidence>
<evidence type="ECO:0000313" key="1">
    <source>
        <dbReference type="EMBL" id="CAH1390723.1"/>
    </source>
</evidence>